<dbReference type="Proteomes" id="UP000253065">
    <property type="component" value="Unassembled WGS sequence"/>
</dbReference>
<comment type="caution">
    <text evidence="3">The sequence shown here is derived from an EMBL/GenBank/DDBJ whole genome shotgun (WGS) entry which is preliminary data.</text>
</comment>
<organism evidence="3 5">
    <name type="scientific">Marinobacter nauticus</name>
    <name type="common">Marinobacter hydrocarbonoclasticus</name>
    <name type="synonym">Marinobacter aquaeolei</name>
    <dbReference type="NCBI Taxonomy" id="2743"/>
    <lineage>
        <taxon>Bacteria</taxon>
        <taxon>Pseudomonadati</taxon>
        <taxon>Pseudomonadota</taxon>
        <taxon>Gammaproteobacteria</taxon>
        <taxon>Pseudomonadales</taxon>
        <taxon>Marinobacteraceae</taxon>
        <taxon>Marinobacter</taxon>
    </lineage>
</organism>
<evidence type="ECO:0000313" key="8">
    <source>
        <dbReference type="Proteomes" id="UP000469950"/>
    </source>
</evidence>
<evidence type="ECO:0000313" key="1">
    <source>
        <dbReference type="EMBL" id="KAE8545988.1"/>
    </source>
</evidence>
<evidence type="ECO:0000313" key="3">
    <source>
        <dbReference type="EMBL" id="RCW37227.1"/>
    </source>
</evidence>
<dbReference type="EMBL" id="WBMP01000006">
    <property type="protein sequence ID" value="KAE8545988.1"/>
    <property type="molecule type" value="Genomic_DNA"/>
</dbReference>
<dbReference type="Proteomes" id="UP000469950">
    <property type="component" value="Unassembled WGS sequence"/>
</dbReference>
<sequence>MKLAKDQNLLFELTQPAEAWAMQDLHDYFDWMFFAN</sequence>
<dbReference type="EMBL" id="QPJB01000002">
    <property type="protein sequence ID" value="RCW37227.1"/>
    <property type="molecule type" value="Genomic_DNA"/>
</dbReference>
<gene>
    <name evidence="3" type="ORF">DET51_102376</name>
    <name evidence="4" type="ORF">DET61_102347</name>
    <name evidence="2" type="ORF">DET64_102376</name>
    <name evidence="1" type="ORF">F6453_1735</name>
</gene>
<evidence type="ECO:0000313" key="6">
    <source>
        <dbReference type="Proteomes" id="UP000253065"/>
    </source>
</evidence>
<evidence type="ECO:0000313" key="2">
    <source>
        <dbReference type="EMBL" id="RBP76354.1"/>
    </source>
</evidence>
<dbReference type="Proteomes" id="UP000252795">
    <property type="component" value="Unassembled WGS sequence"/>
</dbReference>
<evidence type="ECO:0000313" key="7">
    <source>
        <dbReference type="Proteomes" id="UP000253647"/>
    </source>
</evidence>
<dbReference type="EMBL" id="QNSA01000002">
    <property type="protein sequence ID" value="RBP76354.1"/>
    <property type="molecule type" value="Genomic_DNA"/>
</dbReference>
<keyword evidence="6" id="KW-1185">Reference proteome</keyword>
<dbReference type="AlphaFoldDB" id="A0A368V7S2"/>
<dbReference type="EMBL" id="QPJI01000002">
    <property type="protein sequence ID" value="RCW73627.1"/>
    <property type="molecule type" value="Genomic_DNA"/>
</dbReference>
<accession>A0A368V7S2</accession>
<name>A0A368V7S2_MARNT</name>
<evidence type="ECO:0000313" key="5">
    <source>
        <dbReference type="Proteomes" id="UP000252795"/>
    </source>
</evidence>
<reference evidence="5 7" key="1">
    <citation type="submission" date="2018-07" db="EMBL/GenBank/DDBJ databases">
        <title>Freshwater and sediment microbial communities from various areas in North America, analyzing microbe dynamics in response to fracking.</title>
        <authorList>
            <person name="Lamendella R."/>
        </authorList>
    </citation>
    <scope>NUCLEOTIDE SEQUENCE [LARGE SCALE GENOMIC DNA]</scope>
    <source>
        <strain evidence="4 7">105B</strain>
        <strain evidence="3 5">114E</strain>
        <strain evidence="2 6">114E_o</strain>
    </source>
</reference>
<proteinExistence type="predicted"/>
<reference evidence="1 8" key="2">
    <citation type="submission" date="2019-10" db="EMBL/GenBank/DDBJ databases">
        <title>Draft genome sequence of Marinobacter hydrocarbonoclasticus NCT7M from the microbiome of the marine copepod.</title>
        <authorList>
            <person name="Nuttall R."/>
            <person name="Sharma G."/>
            <person name="Moisander P."/>
        </authorList>
    </citation>
    <scope>NUCLEOTIDE SEQUENCE [LARGE SCALE GENOMIC DNA]</scope>
    <source>
        <strain evidence="1 8">NCT7M</strain>
    </source>
</reference>
<evidence type="ECO:0000313" key="4">
    <source>
        <dbReference type="EMBL" id="RCW73627.1"/>
    </source>
</evidence>
<protein>
    <submittedName>
        <fullName evidence="3">Uncharacterized protein</fullName>
    </submittedName>
</protein>
<dbReference type="Proteomes" id="UP000253647">
    <property type="component" value="Unassembled WGS sequence"/>
</dbReference>